<dbReference type="InterPro" id="IPR027417">
    <property type="entry name" value="P-loop_NTPase"/>
</dbReference>
<dbReference type="CDD" id="cd03230">
    <property type="entry name" value="ABC_DR_subfamily_A"/>
    <property type="match status" value="1"/>
</dbReference>
<dbReference type="PANTHER" id="PTHR43335">
    <property type="entry name" value="ABC TRANSPORTER, ATP-BINDING PROTEIN"/>
    <property type="match status" value="1"/>
</dbReference>
<proteinExistence type="inferred from homology"/>
<dbReference type="PANTHER" id="PTHR43335:SF4">
    <property type="entry name" value="ABC TRANSPORTER, ATP-BINDING PROTEIN"/>
    <property type="match status" value="1"/>
</dbReference>
<evidence type="ECO:0000313" key="6">
    <source>
        <dbReference type="EMBL" id="SEO23202.1"/>
    </source>
</evidence>
<dbReference type="Proteomes" id="UP000199126">
    <property type="component" value="Unassembled WGS sequence"/>
</dbReference>
<keyword evidence="4 6" id="KW-0067">ATP-binding</keyword>
<evidence type="ECO:0000313" key="7">
    <source>
        <dbReference type="Proteomes" id="UP000199126"/>
    </source>
</evidence>
<accession>A0A1H8N0X1</accession>
<dbReference type="Pfam" id="PF00005">
    <property type="entry name" value="ABC_tran"/>
    <property type="match status" value="1"/>
</dbReference>
<dbReference type="PROSITE" id="PS50893">
    <property type="entry name" value="ABC_TRANSPORTER_2"/>
    <property type="match status" value="1"/>
</dbReference>
<dbReference type="InterPro" id="IPR003593">
    <property type="entry name" value="AAA+_ATPase"/>
</dbReference>
<dbReference type="GO" id="GO:0016887">
    <property type="term" value="F:ATP hydrolysis activity"/>
    <property type="evidence" value="ECO:0007669"/>
    <property type="project" value="InterPro"/>
</dbReference>
<sequence>MPASPAIELSGLTKYYGDVCGIEDLTLTVDRGEIFGFLGPNGAGKSTAIRTFLGFLRPTAGEAYLLGTPVSDRRALIEVKREIGHIPGDFAFYDSLTGRRHLDYFERLRGGDRREELERLFPAPFDRKVRTYSRGNRQKLAIVQAFMHDPTLVVMDEPTAGLDPLVQQTFYEFLEAERDRGVTTLFSSHVLSEVRRVCDRVAVIRNGRLAAVEEIDALLRKSGKVVRASLAERPPVESFDLPGVVRGEYESGGVLRLVVNGGYDELLDRLAGYTVEDVEIREASLEDVFMHFYTGQDVDSAGDGTTPDVASVTEPTDV</sequence>
<evidence type="ECO:0000259" key="5">
    <source>
        <dbReference type="PROSITE" id="PS50893"/>
    </source>
</evidence>
<dbReference type="SUPFAM" id="SSF52540">
    <property type="entry name" value="P-loop containing nucleoside triphosphate hydrolases"/>
    <property type="match status" value="1"/>
</dbReference>
<evidence type="ECO:0000256" key="2">
    <source>
        <dbReference type="ARBA" id="ARBA00022448"/>
    </source>
</evidence>
<keyword evidence="3" id="KW-0547">Nucleotide-binding</keyword>
<protein>
    <submittedName>
        <fullName evidence="6">ABC-2 type transport system ATP-binding protein</fullName>
    </submittedName>
</protein>
<dbReference type="GO" id="GO:0005524">
    <property type="term" value="F:ATP binding"/>
    <property type="evidence" value="ECO:0007669"/>
    <property type="project" value="UniProtKB-KW"/>
</dbReference>
<dbReference type="AlphaFoldDB" id="A0A1H8N0X1"/>
<dbReference type="EMBL" id="FODV01000001">
    <property type="protein sequence ID" value="SEO23202.1"/>
    <property type="molecule type" value="Genomic_DNA"/>
</dbReference>
<keyword evidence="2" id="KW-0813">Transport</keyword>
<gene>
    <name evidence="6" type="ORF">SAMN04487948_101233</name>
</gene>
<dbReference type="OrthoDB" id="87732at2157"/>
<dbReference type="InterPro" id="IPR003439">
    <property type="entry name" value="ABC_transporter-like_ATP-bd"/>
</dbReference>
<dbReference type="RefSeq" id="WP_089820620.1">
    <property type="nucleotide sequence ID" value="NZ_FODV01000001.1"/>
</dbReference>
<evidence type="ECO:0000256" key="4">
    <source>
        <dbReference type="ARBA" id="ARBA00022840"/>
    </source>
</evidence>
<evidence type="ECO:0000256" key="3">
    <source>
        <dbReference type="ARBA" id="ARBA00022741"/>
    </source>
</evidence>
<keyword evidence="7" id="KW-1185">Reference proteome</keyword>
<evidence type="ECO:0000256" key="1">
    <source>
        <dbReference type="ARBA" id="ARBA00005417"/>
    </source>
</evidence>
<reference evidence="7" key="1">
    <citation type="submission" date="2016-10" db="EMBL/GenBank/DDBJ databases">
        <authorList>
            <person name="Varghese N."/>
            <person name="Submissions S."/>
        </authorList>
    </citation>
    <scope>NUCLEOTIDE SEQUENCE [LARGE SCALE GENOMIC DNA]</scope>
    <source>
        <strain evidence="7">CGMCC 1.10121</strain>
    </source>
</reference>
<feature type="domain" description="ABC transporter" evidence="5">
    <location>
        <begin position="7"/>
        <end position="231"/>
    </location>
</feature>
<name>A0A1H8N0X1_9EURY</name>
<dbReference type="Gene3D" id="3.40.50.300">
    <property type="entry name" value="P-loop containing nucleotide triphosphate hydrolases"/>
    <property type="match status" value="1"/>
</dbReference>
<comment type="similarity">
    <text evidence="1">Belongs to the ABC transporter superfamily.</text>
</comment>
<organism evidence="6 7">
    <name type="scientific">Halogranum amylolyticum</name>
    <dbReference type="NCBI Taxonomy" id="660520"/>
    <lineage>
        <taxon>Archaea</taxon>
        <taxon>Methanobacteriati</taxon>
        <taxon>Methanobacteriota</taxon>
        <taxon>Stenosarchaea group</taxon>
        <taxon>Halobacteria</taxon>
        <taxon>Halobacteriales</taxon>
        <taxon>Haloferacaceae</taxon>
    </lineage>
</organism>
<dbReference type="SMART" id="SM00382">
    <property type="entry name" value="AAA"/>
    <property type="match status" value="1"/>
</dbReference>